<reference evidence="6" key="1">
    <citation type="submission" date="2015-04" db="EMBL/GenBank/DDBJ databases">
        <title>The genome sequence of the plant pathogenic Rhizarian Plasmodiophora brassicae reveals insights in its biotrophic life cycle and the origin of chitin synthesis.</title>
        <authorList>
            <person name="Schwelm A."/>
            <person name="Fogelqvist J."/>
            <person name="Knaust A."/>
            <person name="Julke S."/>
            <person name="Lilja T."/>
            <person name="Dhandapani V."/>
            <person name="Bonilla-Rosso G."/>
            <person name="Karlsson M."/>
            <person name="Shevchenko A."/>
            <person name="Choi S.R."/>
            <person name="Kim H.G."/>
            <person name="Park J.Y."/>
            <person name="Lim Y.P."/>
            <person name="Ludwig-Muller J."/>
            <person name="Dixelius C."/>
        </authorList>
    </citation>
    <scope>NUCLEOTIDE SEQUENCE</scope>
    <source>
        <tissue evidence="6">Potato root galls</tissue>
    </source>
</reference>
<dbReference type="FunFam" id="3.30.230.10:FF:000001">
    <property type="entry name" value="30S ribosomal protein S9"/>
    <property type="match status" value="1"/>
</dbReference>
<dbReference type="SUPFAM" id="SSF54211">
    <property type="entry name" value="Ribosomal protein S5 domain 2-like"/>
    <property type="match status" value="1"/>
</dbReference>
<evidence type="ECO:0000313" key="6">
    <source>
        <dbReference type="EMBL" id="CRZ01037.1"/>
    </source>
</evidence>
<keyword evidence="2 4" id="KW-0689">Ribosomal protein</keyword>
<organism evidence="6">
    <name type="scientific">Spongospora subterranea</name>
    <dbReference type="NCBI Taxonomy" id="70186"/>
    <lineage>
        <taxon>Eukaryota</taxon>
        <taxon>Sar</taxon>
        <taxon>Rhizaria</taxon>
        <taxon>Endomyxa</taxon>
        <taxon>Phytomyxea</taxon>
        <taxon>Plasmodiophorida</taxon>
        <taxon>Plasmodiophoridae</taxon>
        <taxon>Spongospora</taxon>
    </lineage>
</organism>
<feature type="compositionally biased region" description="Acidic residues" evidence="5">
    <location>
        <begin position="263"/>
        <end position="278"/>
    </location>
</feature>
<dbReference type="InterPro" id="IPR000754">
    <property type="entry name" value="Ribosomal_uS9"/>
</dbReference>
<dbReference type="GO" id="GO:0006412">
    <property type="term" value="P:translation"/>
    <property type="evidence" value="ECO:0007669"/>
    <property type="project" value="InterPro"/>
</dbReference>
<protein>
    <recommendedName>
        <fullName evidence="7">30S ribosomal protein S9, chloroplastic</fullName>
    </recommendedName>
</protein>
<feature type="non-terminal residue" evidence="6">
    <location>
        <position position="1"/>
    </location>
</feature>
<name>A0A0H5QH99_9EUKA</name>
<feature type="region of interest" description="Disordered" evidence="5">
    <location>
        <begin position="261"/>
        <end position="282"/>
    </location>
</feature>
<sequence>CKFATDLVSVVIMISVLQRRLAIRSIVRSNRGFLSAEGGGNNRNGSDDDSGRPVKPASTLADNKTSLLSHDKLIESLRSSLRASEKNSFSGGSSENRNSGLFGGFYGGAGSDDEPEDRSVLQSLRKLEAQYRKWGQIDQANLLNKEIAAISSAARARRSSRWGSTYHKPQPSGEISATVEQNVRAESTGIKELIQQGLTETDATEKVLLDSEANSNWILGPLDPAKRSRWQRVREQVISGDIDLDDSSSIGSKLKQYSFDSENFQEEEEVPLDSEEESAPLPNTLPQYRVRNVDEFGRAYGTGRRKTSVARVWLTPAKTANNGIHMIINGRDYLEYFTRIEYRLSIFEPLLCTGKYGDFDIRATVKGGGITGQAGAIRLGVARALQNFDPDLRPVLKRSKLLTRDPRMVERKKPGRLKARKSFPFVKR</sequence>
<evidence type="ECO:0000256" key="2">
    <source>
        <dbReference type="ARBA" id="ARBA00022980"/>
    </source>
</evidence>
<dbReference type="GO" id="GO:0022627">
    <property type="term" value="C:cytosolic small ribosomal subunit"/>
    <property type="evidence" value="ECO:0007669"/>
    <property type="project" value="TreeGrafter"/>
</dbReference>
<evidence type="ECO:0000256" key="1">
    <source>
        <dbReference type="ARBA" id="ARBA00005251"/>
    </source>
</evidence>
<feature type="region of interest" description="Disordered" evidence="5">
    <location>
        <begin position="160"/>
        <end position="179"/>
    </location>
</feature>
<proteinExistence type="inferred from homology"/>
<dbReference type="EMBL" id="HACM01000595">
    <property type="protein sequence ID" value="CRZ01037.1"/>
    <property type="molecule type" value="Transcribed_RNA"/>
</dbReference>
<dbReference type="PANTHER" id="PTHR21569:SF1">
    <property type="entry name" value="SMALL RIBOSOMAL SUBUNIT PROTEIN US9M"/>
    <property type="match status" value="1"/>
</dbReference>
<keyword evidence="3 4" id="KW-0687">Ribonucleoprotein</keyword>
<dbReference type="HAMAP" id="MF_00532_B">
    <property type="entry name" value="Ribosomal_uS9_B"/>
    <property type="match status" value="1"/>
</dbReference>
<dbReference type="InterPro" id="IPR023035">
    <property type="entry name" value="Ribosomal_uS9_bac/plastid"/>
</dbReference>
<feature type="region of interest" description="Disordered" evidence="5">
    <location>
        <begin position="34"/>
        <end position="62"/>
    </location>
</feature>
<comment type="similarity">
    <text evidence="1 4">Belongs to the universal ribosomal protein uS9 family.</text>
</comment>
<dbReference type="GO" id="GO:0003723">
    <property type="term" value="F:RNA binding"/>
    <property type="evidence" value="ECO:0007669"/>
    <property type="project" value="TreeGrafter"/>
</dbReference>
<dbReference type="InterPro" id="IPR020568">
    <property type="entry name" value="Ribosomal_Su5_D2-typ_SF"/>
</dbReference>
<dbReference type="PANTHER" id="PTHR21569">
    <property type="entry name" value="RIBOSOMAL PROTEIN S9"/>
    <property type="match status" value="1"/>
</dbReference>
<dbReference type="NCBIfam" id="NF001099">
    <property type="entry name" value="PRK00132.1"/>
    <property type="match status" value="1"/>
</dbReference>
<dbReference type="GO" id="GO:0003735">
    <property type="term" value="F:structural constituent of ribosome"/>
    <property type="evidence" value="ECO:0007669"/>
    <property type="project" value="InterPro"/>
</dbReference>
<evidence type="ECO:0000256" key="3">
    <source>
        <dbReference type="ARBA" id="ARBA00023274"/>
    </source>
</evidence>
<dbReference type="InterPro" id="IPR020574">
    <property type="entry name" value="Ribosomal_uS9_CS"/>
</dbReference>
<dbReference type="Gene3D" id="3.30.230.10">
    <property type="match status" value="1"/>
</dbReference>
<dbReference type="AlphaFoldDB" id="A0A0H5QH99"/>
<accession>A0A0H5QH99</accession>
<evidence type="ECO:0000256" key="4">
    <source>
        <dbReference type="RuleBase" id="RU003815"/>
    </source>
</evidence>
<dbReference type="Pfam" id="PF00380">
    <property type="entry name" value="Ribosomal_S9"/>
    <property type="match status" value="1"/>
</dbReference>
<evidence type="ECO:0000256" key="5">
    <source>
        <dbReference type="SAM" id="MobiDB-lite"/>
    </source>
</evidence>
<dbReference type="PROSITE" id="PS00360">
    <property type="entry name" value="RIBOSOMAL_S9"/>
    <property type="match status" value="1"/>
</dbReference>
<dbReference type="InterPro" id="IPR014721">
    <property type="entry name" value="Ribsml_uS5_D2-typ_fold_subgr"/>
</dbReference>
<evidence type="ECO:0008006" key="7">
    <source>
        <dbReference type="Google" id="ProtNLM"/>
    </source>
</evidence>